<name>A0ABD2XB25_9HYME</name>
<dbReference type="EMBL" id="JBJJXI010000034">
    <property type="protein sequence ID" value="KAL3402474.1"/>
    <property type="molecule type" value="Genomic_DNA"/>
</dbReference>
<protein>
    <submittedName>
        <fullName evidence="2">Uncharacterized protein</fullName>
    </submittedName>
</protein>
<sequence length="598" mass="66578">MLQIHEDQVERVNKDVVVIGNGPSGICLSYLLAGNWPHYTCKDHPGDEMLTARLRYSIAASELEHSSAADRSSNCSSVSEEDDEDEEDNDSNDSFSSLPRDDDCDDDRREDEISCRCCQRLQNRHCLPLSMSKPEQLELLASGLEGRNSGKPLSLLMDNLQHPCLDAGLDVPSLLDWKSVQEHREHRPVDHVVLGKGPPGGIWHSLDPSVLTISLTRWMSLPGLDLRDWLASLDQDERRRLQIVPPPPAADNEQSRDKDKVERVPIGVVAAYYRDYVTRHALDKHFRCGSVVTSVKPLRGGGDCCDDHDGNDEYRWLVEGYEYDSGRQFRYRSKRVVLATGTTDSYNRLGCSGEDSYNWVAHDFKAFRRKLERASRGGGSCCQQSQQQSTPEPVLVVGSGLSAADAIMAARSRGVPVVHVFRTSSPSSSSTSSKSKSARSLDKVQWLPASAYPEYHKVYEMMANNRKYPLYTPLADHCVVDFSSACDRLARTKKRKVTLCSPQGRLLTLRVSCAAVLIGSKPDLSYLENNGTDLGKYVDRPIDSHANPINVNVYTYEVEQAARRGLYAVGPLVGDNFVRFILGGAYGVFADILNNQYS</sequence>
<evidence type="ECO:0000313" key="3">
    <source>
        <dbReference type="Proteomes" id="UP001627154"/>
    </source>
</evidence>
<proteinExistence type="predicted"/>
<dbReference type="Proteomes" id="UP001627154">
    <property type="component" value="Unassembled WGS sequence"/>
</dbReference>
<dbReference type="InterPro" id="IPR029731">
    <property type="entry name" value="OSGIN1/2"/>
</dbReference>
<comment type="caution">
    <text evidence="2">The sequence shown here is derived from an EMBL/GenBank/DDBJ whole genome shotgun (WGS) entry which is preliminary data.</text>
</comment>
<feature type="region of interest" description="Disordered" evidence="1">
    <location>
        <begin position="65"/>
        <end position="107"/>
    </location>
</feature>
<feature type="compositionally biased region" description="Low complexity" evidence="1">
    <location>
        <begin position="69"/>
        <end position="78"/>
    </location>
</feature>
<accession>A0ABD2XB25</accession>
<feature type="region of interest" description="Disordered" evidence="1">
    <location>
        <begin position="240"/>
        <end position="260"/>
    </location>
</feature>
<evidence type="ECO:0000256" key="1">
    <source>
        <dbReference type="SAM" id="MobiDB-lite"/>
    </source>
</evidence>
<evidence type="ECO:0000313" key="2">
    <source>
        <dbReference type="EMBL" id="KAL3402474.1"/>
    </source>
</evidence>
<feature type="compositionally biased region" description="Acidic residues" evidence="1">
    <location>
        <begin position="79"/>
        <end position="91"/>
    </location>
</feature>
<dbReference type="PANTHER" id="PTHR15192:SF8">
    <property type="entry name" value="FAD_NAD(P)-BINDING DOMAIN-CONTAINING PROTEIN"/>
    <property type="match status" value="1"/>
</dbReference>
<dbReference type="Gene3D" id="3.50.50.60">
    <property type="entry name" value="FAD/NAD(P)-binding domain"/>
    <property type="match status" value="1"/>
</dbReference>
<dbReference type="InterPro" id="IPR036188">
    <property type="entry name" value="FAD/NAD-bd_sf"/>
</dbReference>
<gene>
    <name evidence="2" type="ORF">TKK_004429</name>
</gene>
<dbReference type="PANTHER" id="PTHR15192">
    <property type="entry name" value="PROTEIN CBG05349"/>
    <property type="match status" value="1"/>
</dbReference>
<keyword evidence="3" id="KW-1185">Reference proteome</keyword>
<reference evidence="2 3" key="1">
    <citation type="journal article" date="2024" name="bioRxiv">
        <title>A reference genome for Trichogramma kaykai: A tiny desert-dwelling parasitoid wasp with competing sex-ratio distorters.</title>
        <authorList>
            <person name="Culotta J."/>
            <person name="Lindsey A.R."/>
        </authorList>
    </citation>
    <scope>NUCLEOTIDE SEQUENCE [LARGE SCALE GENOMIC DNA]</scope>
    <source>
        <strain evidence="2 3">KSX58</strain>
    </source>
</reference>
<dbReference type="AlphaFoldDB" id="A0ABD2XB25"/>
<dbReference type="SUPFAM" id="SSF51971">
    <property type="entry name" value="Nucleotide-binding domain"/>
    <property type="match status" value="1"/>
</dbReference>
<organism evidence="2 3">
    <name type="scientific">Trichogramma kaykai</name>
    <dbReference type="NCBI Taxonomy" id="54128"/>
    <lineage>
        <taxon>Eukaryota</taxon>
        <taxon>Metazoa</taxon>
        <taxon>Ecdysozoa</taxon>
        <taxon>Arthropoda</taxon>
        <taxon>Hexapoda</taxon>
        <taxon>Insecta</taxon>
        <taxon>Pterygota</taxon>
        <taxon>Neoptera</taxon>
        <taxon>Endopterygota</taxon>
        <taxon>Hymenoptera</taxon>
        <taxon>Apocrita</taxon>
        <taxon>Proctotrupomorpha</taxon>
        <taxon>Chalcidoidea</taxon>
        <taxon>Trichogrammatidae</taxon>
        <taxon>Trichogramma</taxon>
    </lineage>
</organism>